<dbReference type="AlphaFoldDB" id="A0A9P5MNP0"/>
<keyword evidence="3" id="KW-1185">Reference proteome</keyword>
<evidence type="ECO:0000313" key="2">
    <source>
        <dbReference type="EMBL" id="KAF8467972.1"/>
    </source>
</evidence>
<reference evidence="2" key="1">
    <citation type="submission" date="2019-10" db="EMBL/GenBank/DDBJ databases">
        <authorList>
            <consortium name="DOE Joint Genome Institute"/>
            <person name="Kuo A."/>
            <person name="Miyauchi S."/>
            <person name="Kiss E."/>
            <person name="Drula E."/>
            <person name="Kohler A."/>
            <person name="Sanchez-Garcia M."/>
            <person name="Andreopoulos B."/>
            <person name="Barry K.W."/>
            <person name="Bonito G."/>
            <person name="Buee M."/>
            <person name="Carver A."/>
            <person name="Chen C."/>
            <person name="Cichocki N."/>
            <person name="Clum A."/>
            <person name="Culley D."/>
            <person name="Crous P.W."/>
            <person name="Fauchery L."/>
            <person name="Girlanda M."/>
            <person name="Hayes R."/>
            <person name="Keri Z."/>
            <person name="LaButti K."/>
            <person name="Lipzen A."/>
            <person name="Lombard V."/>
            <person name="Magnuson J."/>
            <person name="Maillard F."/>
            <person name="Morin E."/>
            <person name="Murat C."/>
            <person name="Nolan M."/>
            <person name="Ohm R."/>
            <person name="Pangilinan J."/>
            <person name="Pereira M."/>
            <person name="Perotto S."/>
            <person name="Peter M."/>
            <person name="Riley R."/>
            <person name="Sitrit Y."/>
            <person name="Stielow B."/>
            <person name="Szollosi G."/>
            <person name="Zifcakova L."/>
            <person name="Stursova M."/>
            <person name="Spatafora J.W."/>
            <person name="Tedersoo L."/>
            <person name="Vaario L.-M."/>
            <person name="Yamada A."/>
            <person name="Yan M."/>
            <person name="Wang P."/>
            <person name="Xu J."/>
            <person name="Bruns T."/>
            <person name="Baldrian P."/>
            <person name="Vilgalys R."/>
            <person name="Henrissat B."/>
            <person name="Grigoriev I.V."/>
            <person name="Hibbett D."/>
            <person name="Nagy L.G."/>
            <person name="Martin F.M."/>
        </authorList>
    </citation>
    <scope>NUCLEOTIDE SEQUENCE</scope>
    <source>
        <strain evidence="2">Prilba</strain>
    </source>
</reference>
<keyword evidence="1" id="KW-0472">Membrane</keyword>
<accession>A0A9P5MNP0</accession>
<sequence length="203" mass="22971">MASYFLKMLLAPPSPQRTRGHGDNPGLHALPRPLQCLVTSNRRVRGWIDGWVCAHNHFFVNFGRVHLVLTIPHVLGGVALLLFLTGFPRAGGVARCPTICGSPPLPRNVLFRRRGDDGQDHRTGNRRWVNLLTPPHSTRPSRPPTHRLVIDDRFWSGRERKTLVIITDLLRVFFQRSLYTVRIFGGLTCVVSYSRQVTIGGLW</sequence>
<evidence type="ECO:0000313" key="3">
    <source>
        <dbReference type="Proteomes" id="UP000759537"/>
    </source>
</evidence>
<name>A0A9P5MNP0_9AGAM</name>
<proteinExistence type="predicted"/>
<keyword evidence="1" id="KW-0812">Transmembrane</keyword>
<keyword evidence="1" id="KW-1133">Transmembrane helix</keyword>
<dbReference type="Proteomes" id="UP000759537">
    <property type="component" value="Unassembled WGS sequence"/>
</dbReference>
<dbReference type="EMBL" id="WHVB01000034">
    <property type="protein sequence ID" value="KAF8467972.1"/>
    <property type="molecule type" value="Genomic_DNA"/>
</dbReference>
<gene>
    <name evidence="2" type="ORF">DFH94DRAFT_289819</name>
</gene>
<organism evidence="2 3">
    <name type="scientific">Russula ochroleuca</name>
    <dbReference type="NCBI Taxonomy" id="152965"/>
    <lineage>
        <taxon>Eukaryota</taxon>
        <taxon>Fungi</taxon>
        <taxon>Dikarya</taxon>
        <taxon>Basidiomycota</taxon>
        <taxon>Agaricomycotina</taxon>
        <taxon>Agaricomycetes</taxon>
        <taxon>Russulales</taxon>
        <taxon>Russulaceae</taxon>
        <taxon>Russula</taxon>
    </lineage>
</organism>
<reference evidence="2" key="2">
    <citation type="journal article" date="2020" name="Nat. Commun.">
        <title>Large-scale genome sequencing of mycorrhizal fungi provides insights into the early evolution of symbiotic traits.</title>
        <authorList>
            <person name="Miyauchi S."/>
            <person name="Kiss E."/>
            <person name="Kuo A."/>
            <person name="Drula E."/>
            <person name="Kohler A."/>
            <person name="Sanchez-Garcia M."/>
            <person name="Morin E."/>
            <person name="Andreopoulos B."/>
            <person name="Barry K.W."/>
            <person name="Bonito G."/>
            <person name="Buee M."/>
            <person name="Carver A."/>
            <person name="Chen C."/>
            <person name="Cichocki N."/>
            <person name="Clum A."/>
            <person name="Culley D."/>
            <person name="Crous P.W."/>
            <person name="Fauchery L."/>
            <person name="Girlanda M."/>
            <person name="Hayes R.D."/>
            <person name="Keri Z."/>
            <person name="LaButti K."/>
            <person name="Lipzen A."/>
            <person name="Lombard V."/>
            <person name="Magnuson J."/>
            <person name="Maillard F."/>
            <person name="Murat C."/>
            <person name="Nolan M."/>
            <person name="Ohm R.A."/>
            <person name="Pangilinan J."/>
            <person name="Pereira M.F."/>
            <person name="Perotto S."/>
            <person name="Peter M."/>
            <person name="Pfister S."/>
            <person name="Riley R."/>
            <person name="Sitrit Y."/>
            <person name="Stielow J.B."/>
            <person name="Szollosi G."/>
            <person name="Zifcakova L."/>
            <person name="Stursova M."/>
            <person name="Spatafora J.W."/>
            <person name="Tedersoo L."/>
            <person name="Vaario L.M."/>
            <person name="Yamada A."/>
            <person name="Yan M."/>
            <person name="Wang P."/>
            <person name="Xu J."/>
            <person name="Bruns T."/>
            <person name="Baldrian P."/>
            <person name="Vilgalys R."/>
            <person name="Dunand C."/>
            <person name="Henrissat B."/>
            <person name="Grigoriev I.V."/>
            <person name="Hibbett D."/>
            <person name="Nagy L.G."/>
            <person name="Martin F.M."/>
        </authorList>
    </citation>
    <scope>NUCLEOTIDE SEQUENCE</scope>
    <source>
        <strain evidence="2">Prilba</strain>
    </source>
</reference>
<feature type="transmembrane region" description="Helical" evidence="1">
    <location>
        <begin position="65"/>
        <end position="85"/>
    </location>
</feature>
<comment type="caution">
    <text evidence="2">The sequence shown here is derived from an EMBL/GenBank/DDBJ whole genome shotgun (WGS) entry which is preliminary data.</text>
</comment>
<protein>
    <submittedName>
        <fullName evidence="2">Uncharacterized protein</fullName>
    </submittedName>
</protein>
<evidence type="ECO:0000256" key="1">
    <source>
        <dbReference type="SAM" id="Phobius"/>
    </source>
</evidence>